<dbReference type="OrthoDB" id="2613570at2"/>
<reference evidence="7 8" key="1">
    <citation type="submission" date="2019-03" db="EMBL/GenBank/DDBJ databases">
        <title>Genomic Encyclopedia of Type Strains, Phase IV (KMG-IV): sequencing the most valuable type-strain genomes for metagenomic binning, comparative biology and taxonomic classification.</title>
        <authorList>
            <person name="Goeker M."/>
        </authorList>
    </citation>
    <scope>NUCLEOTIDE SEQUENCE [LARGE SCALE GENOMIC DNA]</scope>
    <source>
        <strain evidence="7 8">DSM 24176</strain>
    </source>
</reference>
<evidence type="ECO:0000256" key="1">
    <source>
        <dbReference type="ARBA" id="ARBA00010641"/>
    </source>
</evidence>
<dbReference type="NCBIfam" id="TIGR02937">
    <property type="entry name" value="sigma70-ECF"/>
    <property type="match status" value="1"/>
</dbReference>
<dbReference type="GO" id="GO:0016987">
    <property type="term" value="F:sigma factor activity"/>
    <property type="evidence" value="ECO:0007669"/>
    <property type="project" value="UniProtKB-KW"/>
</dbReference>
<feature type="domain" description="RNA polymerase sigma factor 70 region 4 type 2" evidence="6">
    <location>
        <begin position="117"/>
        <end position="166"/>
    </location>
</feature>
<accession>A0A4R1MSH2</accession>
<dbReference type="EMBL" id="SMGQ01000013">
    <property type="protein sequence ID" value="TCK92873.1"/>
    <property type="molecule type" value="Genomic_DNA"/>
</dbReference>
<dbReference type="InterPro" id="IPR013324">
    <property type="entry name" value="RNA_pol_sigma_r3/r4-like"/>
</dbReference>
<evidence type="ECO:0000256" key="3">
    <source>
        <dbReference type="ARBA" id="ARBA00023082"/>
    </source>
</evidence>
<proteinExistence type="inferred from homology"/>
<dbReference type="InterPro" id="IPR036388">
    <property type="entry name" value="WH-like_DNA-bd_sf"/>
</dbReference>
<dbReference type="Pfam" id="PF08281">
    <property type="entry name" value="Sigma70_r4_2"/>
    <property type="match status" value="1"/>
</dbReference>
<keyword evidence="4" id="KW-0804">Transcription</keyword>
<organism evidence="7 8">
    <name type="scientific">Natranaerovirga hydrolytica</name>
    <dbReference type="NCBI Taxonomy" id="680378"/>
    <lineage>
        <taxon>Bacteria</taxon>
        <taxon>Bacillati</taxon>
        <taxon>Bacillota</taxon>
        <taxon>Clostridia</taxon>
        <taxon>Lachnospirales</taxon>
        <taxon>Natranaerovirgaceae</taxon>
        <taxon>Natranaerovirga</taxon>
    </lineage>
</organism>
<keyword evidence="3" id="KW-0731">Sigma factor</keyword>
<dbReference type="SUPFAM" id="SSF88659">
    <property type="entry name" value="Sigma3 and sigma4 domains of RNA polymerase sigma factors"/>
    <property type="match status" value="1"/>
</dbReference>
<sequence>MKKMQEIDPIKFEKFYSTYKKEMYYTAFTILKDYYEAEDICHNAFVKTIDKLNKNMDINNTEMKYYLIKTVKNLSINKYKVNQKSIVTHTDFLRNRECENTLNPEAMILMQEDKIKFLEKLKKLKVNYAHILYLKYFLDLSNLEISKRLNISLGNTKTRLLRARKAYTNI</sequence>
<evidence type="ECO:0000259" key="6">
    <source>
        <dbReference type="Pfam" id="PF08281"/>
    </source>
</evidence>
<dbReference type="GO" id="GO:0003677">
    <property type="term" value="F:DNA binding"/>
    <property type="evidence" value="ECO:0007669"/>
    <property type="project" value="InterPro"/>
</dbReference>
<dbReference type="Gene3D" id="1.10.10.10">
    <property type="entry name" value="Winged helix-like DNA-binding domain superfamily/Winged helix DNA-binding domain"/>
    <property type="match status" value="1"/>
</dbReference>
<keyword evidence="8" id="KW-1185">Reference proteome</keyword>
<keyword evidence="2" id="KW-0805">Transcription regulation</keyword>
<dbReference type="PANTHER" id="PTHR43133:SF60">
    <property type="entry name" value="RNA POLYMERASE SIGMA FACTOR SIGV"/>
    <property type="match status" value="1"/>
</dbReference>
<dbReference type="PANTHER" id="PTHR43133">
    <property type="entry name" value="RNA POLYMERASE ECF-TYPE SIGMA FACTO"/>
    <property type="match status" value="1"/>
</dbReference>
<dbReference type="InterPro" id="IPR013325">
    <property type="entry name" value="RNA_pol_sigma_r2"/>
</dbReference>
<dbReference type="AlphaFoldDB" id="A0A4R1MSH2"/>
<dbReference type="InterPro" id="IPR007627">
    <property type="entry name" value="RNA_pol_sigma70_r2"/>
</dbReference>
<dbReference type="Gene3D" id="1.10.1740.10">
    <property type="match status" value="1"/>
</dbReference>
<dbReference type="GO" id="GO:0006352">
    <property type="term" value="P:DNA-templated transcription initiation"/>
    <property type="evidence" value="ECO:0007669"/>
    <property type="project" value="InterPro"/>
</dbReference>
<dbReference type="InterPro" id="IPR013249">
    <property type="entry name" value="RNA_pol_sigma70_r4_t2"/>
</dbReference>
<evidence type="ECO:0000259" key="5">
    <source>
        <dbReference type="Pfam" id="PF04542"/>
    </source>
</evidence>
<dbReference type="SUPFAM" id="SSF88946">
    <property type="entry name" value="Sigma2 domain of RNA polymerase sigma factors"/>
    <property type="match status" value="1"/>
</dbReference>
<evidence type="ECO:0000313" key="7">
    <source>
        <dbReference type="EMBL" id="TCK92873.1"/>
    </source>
</evidence>
<evidence type="ECO:0000256" key="4">
    <source>
        <dbReference type="ARBA" id="ARBA00023163"/>
    </source>
</evidence>
<evidence type="ECO:0000256" key="2">
    <source>
        <dbReference type="ARBA" id="ARBA00023015"/>
    </source>
</evidence>
<comment type="similarity">
    <text evidence="1">Belongs to the sigma-70 factor family. ECF subfamily.</text>
</comment>
<evidence type="ECO:0000313" key="8">
    <source>
        <dbReference type="Proteomes" id="UP000294545"/>
    </source>
</evidence>
<feature type="domain" description="RNA polymerase sigma-70 region 2" evidence="5">
    <location>
        <begin position="15"/>
        <end position="83"/>
    </location>
</feature>
<gene>
    <name evidence="7" type="ORF">EDC19_2029</name>
</gene>
<name>A0A4R1MSH2_9FIRM</name>
<dbReference type="InterPro" id="IPR039425">
    <property type="entry name" value="RNA_pol_sigma-70-like"/>
</dbReference>
<dbReference type="Proteomes" id="UP000294545">
    <property type="component" value="Unassembled WGS sequence"/>
</dbReference>
<dbReference type="Pfam" id="PF04542">
    <property type="entry name" value="Sigma70_r2"/>
    <property type="match status" value="1"/>
</dbReference>
<protein>
    <submittedName>
        <fullName evidence="7">RNA polymerase sigma-70 factor (ECF subfamily)</fullName>
    </submittedName>
</protein>
<comment type="caution">
    <text evidence="7">The sequence shown here is derived from an EMBL/GenBank/DDBJ whole genome shotgun (WGS) entry which is preliminary data.</text>
</comment>
<dbReference type="InterPro" id="IPR014284">
    <property type="entry name" value="RNA_pol_sigma-70_dom"/>
</dbReference>